<dbReference type="Pfam" id="PF03733">
    <property type="entry name" value="YccF"/>
    <property type="match status" value="2"/>
</dbReference>
<accession>A0A9K3CNF3</accession>
<dbReference type="EMBL" id="BDIP01000041">
    <property type="protein sequence ID" value="GIQ79686.1"/>
    <property type="molecule type" value="Genomic_DNA"/>
</dbReference>
<protein>
    <recommendedName>
        <fullName evidence="2">Inner membrane component domain-containing protein</fullName>
    </recommendedName>
</protein>
<dbReference type="Proteomes" id="UP000265618">
    <property type="component" value="Unassembled WGS sequence"/>
</dbReference>
<feature type="domain" description="Inner membrane component" evidence="2">
    <location>
        <begin position="71"/>
        <end position="120"/>
    </location>
</feature>
<sequence length="147" mass="16805">MDFCDIFGNLLWFIVGGEIVFLFYLLAGAVLCVTIIGIPFGIQLFKIAMYAAFPFGRVVRRRPDATEMGICGNVVWMILAGWFIALVHTLVGCLFAITIIGWPFACGHWRLARLAFMPFNHIVETKYQALAIEQEKRRNYYQPMVVY</sequence>
<keyword evidence="1" id="KW-1133">Transmembrane helix</keyword>
<dbReference type="GO" id="GO:0005886">
    <property type="term" value="C:plasma membrane"/>
    <property type="evidence" value="ECO:0007669"/>
    <property type="project" value="TreeGrafter"/>
</dbReference>
<evidence type="ECO:0000313" key="3">
    <source>
        <dbReference type="EMBL" id="GIQ79686.1"/>
    </source>
</evidence>
<gene>
    <name evidence="3" type="ORF">KIPB_000363</name>
</gene>
<feature type="transmembrane region" description="Helical" evidence="1">
    <location>
        <begin position="74"/>
        <end position="104"/>
    </location>
</feature>
<comment type="caution">
    <text evidence="3">The sequence shown here is derived from an EMBL/GenBank/DDBJ whole genome shotgun (WGS) entry which is preliminary data.</text>
</comment>
<organism evidence="3 4">
    <name type="scientific">Kipferlia bialata</name>
    <dbReference type="NCBI Taxonomy" id="797122"/>
    <lineage>
        <taxon>Eukaryota</taxon>
        <taxon>Metamonada</taxon>
        <taxon>Carpediemonas-like organisms</taxon>
        <taxon>Kipferlia</taxon>
    </lineage>
</organism>
<dbReference type="OrthoDB" id="2128205at2759"/>
<feature type="domain" description="Inner membrane component" evidence="2">
    <location>
        <begin position="7"/>
        <end position="57"/>
    </location>
</feature>
<keyword evidence="4" id="KW-1185">Reference proteome</keyword>
<dbReference type="PANTHER" id="PTHR42903:SF1">
    <property type="entry name" value="INNER MEMBRANE PROTEIN YCCF"/>
    <property type="match status" value="1"/>
</dbReference>
<feature type="transmembrane region" description="Helical" evidence="1">
    <location>
        <begin position="20"/>
        <end position="53"/>
    </location>
</feature>
<dbReference type="AlphaFoldDB" id="A0A9K3CNF3"/>
<dbReference type="PANTHER" id="PTHR42903">
    <property type="entry name" value="INNER MEMBRANE PROTEIN YCCF"/>
    <property type="match status" value="1"/>
</dbReference>
<evidence type="ECO:0000313" key="4">
    <source>
        <dbReference type="Proteomes" id="UP000265618"/>
    </source>
</evidence>
<dbReference type="InterPro" id="IPR005185">
    <property type="entry name" value="YccF"/>
</dbReference>
<evidence type="ECO:0000256" key="1">
    <source>
        <dbReference type="SAM" id="Phobius"/>
    </source>
</evidence>
<dbReference type="InterPro" id="IPR052937">
    <property type="entry name" value="Inner_membrane_protein"/>
</dbReference>
<name>A0A9K3CNF3_9EUKA</name>
<reference evidence="3 4" key="1">
    <citation type="journal article" date="2018" name="PLoS ONE">
        <title>The draft genome of Kipferlia bialata reveals reductive genome evolution in fornicate parasites.</title>
        <authorList>
            <person name="Tanifuji G."/>
            <person name="Takabayashi S."/>
            <person name="Kume K."/>
            <person name="Takagi M."/>
            <person name="Nakayama T."/>
            <person name="Kamikawa R."/>
            <person name="Inagaki Y."/>
            <person name="Hashimoto T."/>
        </authorList>
    </citation>
    <scope>NUCLEOTIDE SEQUENCE [LARGE SCALE GENOMIC DNA]</scope>
    <source>
        <strain evidence="3">NY0173</strain>
    </source>
</reference>
<evidence type="ECO:0000259" key="2">
    <source>
        <dbReference type="Pfam" id="PF03733"/>
    </source>
</evidence>
<keyword evidence="1" id="KW-0472">Membrane</keyword>
<proteinExistence type="predicted"/>
<keyword evidence="1" id="KW-0812">Transmembrane</keyword>